<protein>
    <recommendedName>
        <fullName evidence="4">Integral membrane protein</fullName>
    </recommendedName>
</protein>
<gene>
    <name evidence="2" type="ORF">H9641_10930</name>
</gene>
<feature type="transmembrane region" description="Helical" evidence="1">
    <location>
        <begin position="162"/>
        <end position="185"/>
    </location>
</feature>
<dbReference type="RefSeq" id="WP_191803652.1">
    <property type="nucleotide sequence ID" value="NZ_JACSQF010000010.1"/>
</dbReference>
<feature type="transmembrane region" description="Helical" evidence="1">
    <location>
        <begin position="128"/>
        <end position="150"/>
    </location>
</feature>
<keyword evidence="1" id="KW-0472">Membrane</keyword>
<evidence type="ECO:0000313" key="3">
    <source>
        <dbReference type="Proteomes" id="UP000655570"/>
    </source>
</evidence>
<reference evidence="2 3" key="1">
    <citation type="submission" date="2020-08" db="EMBL/GenBank/DDBJ databases">
        <title>A Genomic Blueprint of the Chicken Gut Microbiome.</title>
        <authorList>
            <person name="Gilroy R."/>
            <person name="Ravi A."/>
            <person name="Getino M."/>
            <person name="Pursley I."/>
            <person name="Horton D.L."/>
            <person name="Alikhan N.-F."/>
            <person name="Baker D."/>
            <person name="Gharbi K."/>
            <person name="Hall N."/>
            <person name="Watson M."/>
            <person name="Adriaenssens E.M."/>
            <person name="Foster-Nyarko E."/>
            <person name="Jarju S."/>
            <person name="Secka A."/>
            <person name="Antonio M."/>
            <person name="Oren A."/>
            <person name="Chaudhuri R."/>
            <person name="La Ragione R.M."/>
            <person name="Hildebrand F."/>
            <person name="Pallen M.J."/>
        </authorList>
    </citation>
    <scope>NUCLEOTIDE SEQUENCE [LARGE SCALE GENOMIC DNA]</scope>
    <source>
        <strain evidence="2 3">Sa2CUA9</strain>
    </source>
</reference>
<feature type="transmembrane region" description="Helical" evidence="1">
    <location>
        <begin position="191"/>
        <end position="211"/>
    </location>
</feature>
<proteinExistence type="predicted"/>
<sequence length="271" mass="28625">MTRTSERRTAARYEVERRLAPHVDEKWAEAFVIELRLLDVAGDALGAALAEVESHCAESGEPAVAAFGDPVTYARSLDLPAQREGRWDAVAVLGPVGTQFVGLLVLGWGVASIVLARREGGAAPSVEVTFGMVALLVAFEVAILVFYRHSSAALRRVLDRPVVSFVVLTALMTAFAVGAVLLDGVLVTLPAWPVAVVGALVLVGGTAWSLVQARRGTLEDPILSPVPTAGAVDEERVEKDAGERLLSASVTWIFPLLALASLGATWLVAGR</sequence>
<evidence type="ECO:0000256" key="1">
    <source>
        <dbReference type="SAM" id="Phobius"/>
    </source>
</evidence>
<feature type="transmembrane region" description="Helical" evidence="1">
    <location>
        <begin position="245"/>
        <end position="269"/>
    </location>
</feature>
<evidence type="ECO:0000313" key="2">
    <source>
        <dbReference type="EMBL" id="MBD7981222.1"/>
    </source>
</evidence>
<keyword evidence="1" id="KW-1133">Transmembrane helix</keyword>
<dbReference type="Proteomes" id="UP000655570">
    <property type="component" value="Unassembled WGS sequence"/>
</dbReference>
<feature type="transmembrane region" description="Helical" evidence="1">
    <location>
        <begin position="89"/>
        <end position="116"/>
    </location>
</feature>
<accession>A0ABR8TZL6</accession>
<name>A0ABR8TZL6_9CELL</name>
<organism evidence="2 3">
    <name type="scientific">Oerskovia merdavium</name>
    <dbReference type="NCBI Taxonomy" id="2762227"/>
    <lineage>
        <taxon>Bacteria</taxon>
        <taxon>Bacillati</taxon>
        <taxon>Actinomycetota</taxon>
        <taxon>Actinomycetes</taxon>
        <taxon>Micrococcales</taxon>
        <taxon>Cellulomonadaceae</taxon>
        <taxon>Oerskovia</taxon>
    </lineage>
</organism>
<evidence type="ECO:0008006" key="4">
    <source>
        <dbReference type="Google" id="ProtNLM"/>
    </source>
</evidence>
<keyword evidence="3" id="KW-1185">Reference proteome</keyword>
<dbReference type="EMBL" id="JACSQF010000010">
    <property type="protein sequence ID" value="MBD7981222.1"/>
    <property type="molecule type" value="Genomic_DNA"/>
</dbReference>
<comment type="caution">
    <text evidence="2">The sequence shown here is derived from an EMBL/GenBank/DDBJ whole genome shotgun (WGS) entry which is preliminary data.</text>
</comment>
<keyword evidence="1" id="KW-0812">Transmembrane</keyword>